<dbReference type="EMBL" id="OZ034814">
    <property type="protein sequence ID" value="CAL1363270.1"/>
    <property type="molecule type" value="Genomic_DNA"/>
</dbReference>
<proteinExistence type="predicted"/>
<keyword evidence="4" id="KW-1185">Reference proteome</keyword>
<dbReference type="InterPro" id="IPR043502">
    <property type="entry name" value="DNA/RNA_pol_sf"/>
</dbReference>
<keyword evidence="1" id="KW-0812">Transmembrane</keyword>
<keyword evidence="1" id="KW-0472">Membrane</keyword>
<dbReference type="Proteomes" id="UP001497516">
    <property type="component" value="Chromosome 10"/>
</dbReference>
<gene>
    <name evidence="3" type="ORF">LTRI10_LOCUS9844</name>
</gene>
<evidence type="ECO:0000259" key="2">
    <source>
        <dbReference type="PROSITE" id="PS50878"/>
    </source>
</evidence>
<dbReference type="AlphaFoldDB" id="A0AAV2D1A4"/>
<protein>
    <recommendedName>
        <fullName evidence="2">Reverse transcriptase domain-containing protein</fullName>
    </recommendedName>
</protein>
<dbReference type="PROSITE" id="PS50878">
    <property type="entry name" value="RT_POL"/>
    <property type="match status" value="1"/>
</dbReference>
<dbReference type="InterPro" id="IPR044730">
    <property type="entry name" value="RNase_H-like_dom_plant"/>
</dbReference>
<dbReference type="PANTHER" id="PTHR33116:SF86">
    <property type="entry name" value="REVERSE TRANSCRIPTASE DOMAIN-CONTAINING PROTEIN"/>
    <property type="match status" value="1"/>
</dbReference>
<dbReference type="GO" id="GO:0004523">
    <property type="term" value="F:RNA-DNA hybrid ribonuclease activity"/>
    <property type="evidence" value="ECO:0007669"/>
    <property type="project" value="InterPro"/>
</dbReference>
<accession>A0AAV2D1A4</accession>
<feature type="transmembrane region" description="Helical" evidence="1">
    <location>
        <begin position="926"/>
        <end position="948"/>
    </location>
</feature>
<dbReference type="Pfam" id="PF13456">
    <property type="entry name" value="RVT_3"/>
    <property type="match status" value="1"/>
</dbReference>
<evidence type="ECO:0000313" key="3">
    <source>
        <dbReference type="EMBL" id="CAL1363270.1"/>
    </source>
</evidence>
<dbReference type="InterPro" id="IPR026960">
    <property type="entry name" value="RVT-Znf"/>
</dbReference>
<reference evidence="3 4" key="1">
    <citation type="submission" date="2024-04" db="EMBL/GenBank/DDBJ databases">
        <authorList>
            <person name="Fracassetti M."/>
        </authorList>
    </citation>
    <scope>NUCLEOTIDE SEQUENCE [LARGE SCALE GENOMIC DNA]</scope>
</reference>
<dbReference type="InterPro" id="IPR002156">
    <property type="entry name" value="RNaseH_domain"/>
</dbReference>
<dbReference type="CDD" id="cd01650">
    <property type="entry name" value="RT_nLTR_like"/>
    <property type="match status" value="1"/>
</dbReference>
<dbReference type="GO" id="GO:0003676">
    <property type="term" value="F:nucleic acid binding"/>
    <property type="evidence" value="ECO:0007669"/>
    <property type="project" value="InterPro"/>
</dbReference>
<name>A0AAV2D1A4_9ROSI</name>
<dbReference type="SUPFAM" id="SSF56672">
    <property type="entry name" value="DNA/RNA polymerases"/>
    <property type="match status" value="1"/>
</dbReference>
<dbReference type="PANTHER" id="PTHR33116">
    <property type="entry name" value="REVERSE TRANSCRIPTASE ZINC-BINDING DOMAIN-CONTAINING PROTEIN-RELATED-RELATED"/>
    <property type="match status" value="1"/>
</dbReference>
<sequence>MQVFHLSDLGSDHRMILLQLHQAAARTRANFHFDSRWVENAEAKVIIIASWQQRISGTYQFQLHIILKSLRHQLHSWASKGTSNSARTIRELQDAIEVQRNFPQVDWATISTLEQQLSTAFIEEEKYWHQKSRIGWLNESDSNTKFFHLTTLKRRRCNRILQLKDESGNIVTDEGSKGRISVAYFQNLSTSEANQVAQFMNNLVLHNVLTPELNGILTSQVSRDEIRIAVFIIGGSQAPGSDGFTGLFFQSFWGQVGDLVTAAVLEFFRTGHLLPNFNHTWVTLIPKVPNAETMQQMRPISLCQVPYKIISKILTTRLKEVLPQVIGPYQNGFVKGRLISDNVLLAQEVIQFLKIKSQGQEKWMALKLDMEKAYDRVEWEFLFAVMKRLGFTDQWLKWVWECVSTVSFSVLVNGSPHGYFHPQRGLRQGDPLSPLLYAIYTEAFSALLNQAVQSNFLHGLKIHRRCPVVSHLFFADDSYLFLRASIPECQNLLALLSTYQQVSGQKVNLHKSTALFSANVSGREAQEIMTILGVSASGEDDRYLGLPVRLARSKQHTFQYIEDKMLRRLQIWKSQSMSLAAKEIVLKSVAFASPIYAMSSFRFPSLFCRRLNGHLARFWWAQQDRESGMKWTSWRALCRPKIAGGLGFRDLDSNNVALLAKQAWRILQSSESLLASIYKGRYFPYSSFLHAPQGNRPSWAWQGILIGRSLLLKGLRWSIGSGISVHITEDIWLPTTPPSSPKLLPHVSPPSPHVSCLIDHSSGSWKVQLLLSLFDATTVQTIRSIPLPIFPVQDRLVWHYEKSGLYTVKSGYKIASEDFIRDLSTIPIVFDPQSWKFLWALPVPPKLRFFMWRLIQGFLPLKDILRDKKIIDDDDVEAIMCPICSTGPETLRHTFLHCRVAVELWELVGLTYLRVQVAHSHIAIGWRWFFFDAGIPVAIITRLVFLYWRIWKSRCSTAYDNTQFLPSTMFRQMESQVAEWTSAQEAAVQTRPIPPIPLMSRNPGPPTIPSGATLVHFDGATKASVGGAIGFVGFSGNQLVIFAFGRFYDFISDPFLIELIALRDALRWCLSHSITNVSFCGDAQVIIRMVNAKDTSHALGGALLSEVQTLRSSLQRVSFHFAPRRYNRAAHFVAKQVLLSLDRLMVDQRSFLSSIL</sequence>
<evidence type="ECO:0000256" key="1">
    <source>
        <dbReference type="SAM" id="Phobius"/>
    </source>
</evidence>
<organism evidence="3 4">
    <name type="scientific">Linum trigynum</name>
    <dbReference type="NCBI Taxonomy" id="586398"/>
    <lineage>
        <taxon>Eukaryota</taxon>
        <taxon>Viridiplantae</taxon>
        <taxon>Streptophyta</taxon>
        <taxon>Embryophyta</taxon>
        <taxon>Tracheophyta</taxon>
        <taxon>Spermatophyta</taxon>
        <taxon>Magnoliopsida</taxon>
        <taxon>eudicotyledons</taxon>
        <taxon>Gunneridae</taxon>
        <taxon>Pentapetalae</taxon>
        <taxon>rosids</taxon>
        <taxon>fabids</taxon>
        <taxon>Malpighiales</taxon>
        <taxon>Linaceae</taxon>
        <taxon>Linum</taxon>
    </lineage>
</organism>
<keyword evidence="1" id="KW-1133">Transmembrane helix</keyword>
<dbReference type="InterPro" id="IPR000477">
    <property type="entry name" value="RT_dom"/>
</dbReference>
<dbReference type="CDD" id="cd06222">
    <property type="entry name" value="RNase_H_like"/>
    <property type="match status" value="1"/>
</dbReference>
<dbReference type="Gene3D" id="3.30.420.10">
    <property type="entry name" value="Ribonuclease H-like superfamily/Ribonuclease H"/>
    <property type="match status" value="1"/>
</dbReference>
<feature type="domain" description="Reverse transcriptase" evidence="2">
    <location>
        <begin position="266"/>
        <end position="536"/>
    </location>
</feature>
<dbReference type="SUPFAM" id="SSF53098">
    <property type="entry name" value="Ribonuclease H-like"/>
    <property type="match status" value="1"/>
</dbReference>
<dbReference type="Pfam" id="PF00078">
    <property type="entry name" value="RVT_1"/>
    <property type="match status" value="1"/>
</dbReference>
<dbReference type="InterPro" id="IPR012337">
    <property type="entry name" value="RNaseH-like_sf"/>
</dbReference>
<dbReference type="Pfam" id="PF13966">
    <property type="entry name" value="zf-RVT"/>
    <property type="match status" value="1"/>
</dbReference>
<evidence type="ECO:0000313" key="4">
    <source>
        <dbReference type="Proteomes" id="UP001497516"/>
    </source>
</evidence>
<dbReference type="InterPro" id="IPR036397">
    <property type="entry name" value="RNaseH_sf"/>
</dbReference>